<dbReference type="EMBL" id="BQNB010019770">
    <property type="protein sequence ID" value="GJT88877.1"/>
    <property type="molecule type" value="Genomic_DNA"/>
</dbReference>
<comment type="caution">
    <text evidence="2">The sequence shown here is derived from an EMBL/GenBank/DDBJ whole genome shotgun (WGS) entry which is preliminary data.</text>
</comment>
<proteinExistence type="predicted"/>
<keyword evidence="3" id="KW-1185">Reference proteome</keyword>
<reference evidence="2" key="2">
    <citation type="submission" date="2022-01" db="EMBL/GenBank/DDBJ databases">
        <authorList>
            <person name="Yamashiro T."/>
            <person name="Shiraishi A."/>
            <person name="Satake H."/>
            <person name="Nakayama K."/>
        </authorList>
    </citation>
    <scope>NUCLEOTIDE SEQUENCE</scope>
</reference>
<reference evidence="2" key="1">
    <citation type="journal article" date="2022" name="Int. J. Mol. Sci.">
        <title>Draft Genome of Tanacetum Coccineum: Genomic Comparison of Closely Related Tanacetum-Family Plants.</title>
        <authorList>
            <person name="Yamashiro T."/>
            <person name="Shiraishi A."/>
            <person name="Nakayama K."/>
            <person name="Satake H."/>
        </authorList>
    </citation>
    <scope>NUCLEOTIDE SEQUENCE</scope>
</reference>
<evidence type="ECO:0008006" key="4">
    <source>
        <dbReference type="Google" id="ProtNLM"/>
    </source>
</evidence>
<feature type="region of interest" description="Disordered" evidence="1">
    <location>
        <begin position="109"/>
        <end position="183"/>
    </location>
</feature>
<evidence type="ECO:0000313" key="2">
    <source>
        <dbReference type="EMBL" id="GJT88877.1"/>
    </source>
</evidence>
<name>A0ABQ5HLV4_9ASTR</name>
<sequence>MTKCKEEALADKREYIDLIDISVRAIIKEEVKTQLPQILPQVVSEFATPVIERNIIESLEAVILAKSSSQPKSTYEEAALLSDQSISDRLSYSTQDLLKPLLRVEVFTLKRSQDDKDKDQDPSTGSDRGTKRRKSSKDVESSRDLNSKESKSTSSSKGTSHSQHKSSSKSAYAEEPSHTVDDS</sequence>
<evidence type="ECO:0000256" key="1">
    <source>
        <dbReference type="SAM" id="MobiDB-lite"/>
    </source>
</evidence>
<feature type="compositionally biased region" description="Low complexity" evidence="1">
    <location>
        <begin position="152"/>
        <end position="161"/>
    </location>
</feature>
<dbReference type="Proteomes" id="UP001151760">
    <property type="component" value="Unassembled WGS sequence"/>
</dbReference>
<evidence type="ECO:0000313" key="3">
    <source>
        <dbReference type="Proteomes" id="UP001151760"/>
    </source>
</evidence>
<gene>
    <name evidence="2" type="ORF">Tco_1070594</name>
</gene>
<feature type="compositionally biased region" description="Basic and acidic residues" evidence="1">
    <location>
        <begin position="111"/>
        <end position="121"/>
    </location>
</feature>
<organism evidence="2 3">
    <name type="scientific">Tanacetum coccineum</name>
    <dbReference type="NCBI Taxonomy" id="301880"/>
    <lineage>
        <taxon>Eukaryota</taxon>
        <taxon>Viridiplantae</taxon>
        <taxon>Streptophyta</taxon>
        <taxon>Embryophyta</taxon>
        <taxon>Tracheophyta</taxon>
        <taxon>Spermatophyta</taxon>
        <taxon>Magnoliopsida</taxon>
        <taxon>eudicotyledons</taxon>
        <taxon>Gunneridae</taxon>
        <taxon>Pentapetalae</taxon>
        <taxon>asterids</taxon>
        <taxon>campanulids</taxon>
        <taxon>Asterales</taxon>
        <taxon>Asteraceae</taxon>
        <taxon>Asteroideae</taxon>
        <taxon>Anthemideae</taxon>
        <taxon>Anthemidinae</taxon>
        <taxon>Tanacetum</taxon>
    </lineage>
</organism>
<feature type="compositionally biased region" description="Basic and acidic residues" evidence="1">
    <location>
        <begin position="136"/>
        <end position="151"/>
    </location>
</feature>
<protein>
    <recommendedName>
        <fullName evidence="4">GED domain-containing protein</fullName>
    </recommendedName>
</protein>
<accession>A0ABQ5HLV4</accession>